<sequence>MEKLHNLIRDHLRDWQTGWSMGTFGAIAEFHQDRDETPVIDDGFTLSRATRRGAIHIDRKRLDEVVPLAYETVSPRAHRWSQAVALCLPDALARREARSVLTELGPDDDAIRGIDHTGILFDMGLSLPQCDFCIRTSDPKLLAVLRANLGRSLFEHDNAAMPAILSAHPHRVALTHIGRVEVFQKIGGPDTGGVSPPGPHTHLLLKLLRTGRTHSANTPIPEGLMPLGSLHPGNPVIGAMGEDIEFDAVLHRHFQDIYFAYGDPNLVMLKRTVLGALQRGGDPEGFVVPDGRFERGVVRLVLRQQARLAEHQQDSELAHRLTVWRKVHDQRGDAELEDDDSPGH</sequence>
<accession>A0A7C9VF76</accession>
<reference evidence="1 2" key="1">
    <citation type="submission" date="2020-02" db="EMBL/GenBank/DDBJ databases">
        <title>Genome sequence of the type strain CGMCC 1.15528 of Mesorhizobium zhangyense.</title>
        <authorList>
            <person name="Gao J."/>
            <person name="Sun J."/>
        </authorList>
    </citation>
    <scope>NUCLEOTIDE SEQUENCE [LARGE SCALE GENOMIC DNA]</scope>
    <source>
        <strain evidence="1 2">CGMCC 1.15528</strain>
    </source>
</reference>
<evidence type="ECO:0000313" key="1">
    <source>
        <dbReference type="EMBL" id="NGN43211.1"/>
    </source>
</evidence>
<protein>
    <submittedName>
        <fullName evidence="1">Uncharacterized protein</fullName>
    </submittedName>
</protein>
<gene>
    <name evidence="1" type="ORF">G6N74_19250</name>
</gene>
<proteinExistence type="predicted"/>
<dbReference type="EMBL" id="JAAKZG010000008">
    <property type="protein sequence ID" value="NGN43211.1"/>
    <property type="molecule type" value="Genomic_DNA"/>
</dbReference>
<keyword evidence="2" id="KW-1185">Reference proteome</keyword>
<dbReference type="AlphaFoldDB" id="A0A7C9VF76"/>
<dbReference type="InterPro" id="IPR053838">
    <property type="entry name" value="DUF6925"/>
</dbReference>
<name>A0A7C9VF76_9HYPH</name>
<comment type="caution">
    <text evidence="1">The sequence shown here is derived from an EMBL/GenBank/DDBJ whole genome shotgun (WGS) entry which is preliminary data.</text>
</comment>
<organism evidence="1 2">
    <name type="scientific">Mesorhizobium zhangyense</name>
    <dbReference type="NCBI Taxonomy" id="1776730"/>
    <lineage>
        <taxon>Bacteria</taxon>
        <taxon>Pseudomonadati</taxon>
        <taxon>Pseudomonadota</taxon>
        <taxon>Alphaproteobacteria</taxon>
        <taxon>Hyphomicrobiales</taxon>
        <taxon>Phyllobacteriaceae</taxon>
        <taxon>Mesorhizobium</taxon>
    </lineage>
</organism>
<dbReference type="Pfam" id="PF21973">
    <property type="entry name" value="DUF6925"/>
    <property type="match status" value="1"/>
</dbReference>
<dbReference type="Proteomes" id="UP000481252">
    <property type="component" value="Unassembled WGS sequence"/>
</dbReference>
<evidence type="ECO:0000313" key="2">
    <source>
        <dbReference type="Proteomes" id="UP000481252"/>
    </source>
</evidence>
<dbReference type="RefSeq" id="WP_165119568.1">
    <property type="nucleotide sequence ID" value="NZ_JAAKZG010000008.1"/>
</dbReference>